<evidence type="ECO:0000313" key="3">
    <source>
        <dbReference type="Proteomes" id="UP000026962"/>
    </source>
</evidence>
<evidence type="ECO:0008006" key="4">
    <source>
        <dbReference type="Google" id="ProtNLM"/>
    </source>
</evidence>
<dbReference type="HOGENOM" id="CLU_2403450_0_0_1"/>
<protein>
    <recommendedName>
        <fullName evidence="4">DUF834 domain-containing protein</fullName>
    </recommendedName>
</protein>
<sequence length="93" mass="9522">MGARPEKELRQPADAAVAAAAGENDDRSFPTGEARMEEGSAARSDDMRQGDAEIAGEGDPVAKAAMASDGERGGGESGFGWREVVASGEVARL</sequence>
<evidence type="ECO:0000313" key="2">
    <source>
        <dbReference type="EnsemblPlants" id="OPUNC03G35760.1"/>
    </source>
</evidence>
<dbReference type="Gramene" id="OPUNC03G35760.1">
    <property type="protein sequence ID" value="OPUNC03G35760.1"/>
    <property type="gene ID" value="OPUNC03G35760"/>
</dbReference>
<dbReference type="AlphaFoldDB" id="A0A0E0KKN0"/>
<reference evidence="2" key="1">
    <citation type="submission" date="2015-04" db="UniProtKB">
        <authorList>
            <consortium name="EnsemblPlants"/>
        </authorList>
    </citation>
    <scope>IDENTIFICATION</scope>
</reference>
<feature type="region of interest" description="Disordered" evidence="1">
    <location>
        <begin position="1"/>
        <end position="93"/>
    </location>
</feature>
<feature type="compositionally biased region" description="Basic and acidic residues" evidence="1">
    <location>
        <begin position="1"/>
        <end position="11"/>
    </location>
</feature>
<dbReference type="OMA" id="RSDDMRQ"/>
<evidence type="ECO:0000256" key="1">
    <source>
        <dbReference type="SAM" id="MobiDB-lite"/>
    </source>
</evidence>
<feature type="compositionally biased region" description="Basic and acidic residues" evidence="1">
    <location>
        <begin position="24"/>
        <end position="51"/>
    </location>
</feature>
<dbReference type="Proteomes" id="UP000026962">
    <property type="component" value="Chromosome 3"/>
</dbReference>
<accession>A0A0E0KKN0</accession>
<reference evidence="2" key="2">
    <citation type="submission" date="2018-05" db="EMBL/GenBank/DDBJ databases">
        <title>OpunRS2 (Oryza punctata Reference Sequence Version 2).</title>
        <authorList>
            <person name="Zhang J."/>
            <person name="Kudrna D."/>
            <person name="Lee S."/>
            <person name="Talag J."/>
            <person name="Welchert J."/>
            <person name="Wing R.A."/>
        </authorList>
    </citation>
    <scope>NUCLEOTIDE SEQUENCE [LARGE SCALE GENOMIC DNA]</scope>
</reference>
<keyword evidence="3" id="KW-1185">Reference proteome</keyword>
<dbReference type="EnsemblPlants" id="OPUNC03G35760.1">
    <property type="protein sequence ID" value="OPUNC03G35760.1"/>
    <property type="gene ID" value="OPUNC03G35760"/>
</dbReference>
<name>A0A0E0KKN0_ORYPU</name>
<proteinExistence type="predicted"/>
<organism evidence="2">
    <name type="scientific">Oryza punctata</name>
    <name type="common">Red rice</name>
    <dbReference type="NCBI Taxonomy" id="4537"/>
    <lineage>
        <taxon>Eukaryota</taxon>
        <taxon>Viridiplantae</taxon>
        <taxon>Streptophyta</taxon>
        <taxon>Embryophyta</taxon>
        <taxon>Tracheophyta</taxon>
        <taxon>Spermatophyta</taxon>
        <taxon>Magnoliopsida</taxon>
        <taxon>Liliopsida</taxon>
        <taxon>Poales</taxon>
        <taxon>Poaceae</taxon>
        <taxon>BOP clade</taxon>
        <taxon>Oryzoideae</taxon>
        <taxon>Oryzeae</taxon>
        <taxon>Oryzinae</taxon>
        <taxon>Oryza</taxon>
    </lineage>
</organism>